<organism evidence="1 2">
    <name type="scientific">Marasmius tenuissimus</name>
    <dbReference type="NCBI Taxonomy" id="585030"/>
    <lineage>
        <taxon>Eukaryota</taxon>
        <taxon>Fungi</taxon>
        <taxon>Dikarya</taxon>
        <taxon>Basidiomycota</taxon>
        <taxon>Agaricomycotina</taxon>
        <taxon>Agaricomycetes</taxon>
        <taxon>Agaricomycetidae</taxon>
        <taxon>Agaricales</taxon>
        <taxon>Marasmiineae</taxon>
        <taxon>Marasmiaceae</taxon>
        <taxon>Marasmius</taxon>
    </lineage>
</organism>
<feature type="non-terminal residue" evidence="1">
    <location>
        <position position="106"/>
    </location>
</feature>
<protein>
    <recommendedName>
        <fullName evidence="3">Cytochrome P450</fullName>
    </recommendedName>
</protein>
<name>A0ABR2Z5E1_9AGAR</name>
<dbReference type="InterPro" id="IPR036396">
    <property type="entry name" value="Cyt_P450_sf"/>
</dbReference>
<accession>A0ABR2Z5E1</accession>
<gene>
    <name evidence="1" type="ORF">AAF712_016592</name>
</gene>
<evidence type="ECO:0000313" key="2">
    <source>
        <dbReference type="Proteomes" id="UP001437256"/>
    </source>
</evidence>
<keyword evidence="2" id="KW-1185">Reference proteome</keyword>
<sequence>MERVYLYWNTKHIPGPSFAISGNFQESLDDEDAVVVGRWMNKYGNVLRLWGFFGQVGLMVADLKAVAHVLKNDAAGYQKPDLMVYFLGRLTGRGLLTVDGEQHRKQ</sequence>
<evidence type="ECO:0008006" key="3">
    <source>
        <dbReference type="Google" id="ProtNLM"/>
    </source>
</evidence>
<comment type="caution">
    <text evidence="1">The sequence shown here is derived from an EMBL/GenBank/DDBJ whole genome shotgun (WGS) entry which is preliminary data.</text>
</comment>
<reference evidence="1 2" key="1">
    <citation type="submission" date="2024-05" db="EMBL/GenBank/DDBJ databases">
        <title>A draft genome resource for the thread blight pathogen Marasmius tenuissimus strain MS-2.</title>
        <authorList>
            <person name="Yulfo-Soto G.E."/>
            <person name="Baruah I.K."/>
            <person name="Amoako-Attah I."/>
            <person name="Bukari Y."/>
            <person name="Meinhardt L.W."/>
            <person name="Bailey B.A."/>
            <person name="Cohen S.P."/>
        </authorList>
    </citation>
    <scope>NUCLEOTIDE SEQUENCE [LARGE SCALE GENOMIC DNA]</scope>
    <source>
        <strain evidence="1 2">MS-2</strain>
    </source>
</reference>
<evidence type="ECO:0000313" key="1">
    <source>
        <dbReference type="EMBL" id="KAL0056796.1"/>
    </source>
</evidence>
<dbReference type="Proteomes" id="UP001437256">
    <property type="component" value="Unassembled WGS sequence"/>
</dbReference>
<dbReference type="SUPFAM" id="SSF48264">
    <property type="entry name" value="Cytochrome P450"/>
    <property type="match status" value="1"/>
</dbReference>
<dbReference type="Gene3D" id="1.10.630.10">
    <property type="entry name" value="Cytochrome P450"/>
    <property type="match status" value="1"/>
</dbReference>
<proteinExistence type="predicted"/>
<dbReference type="EMBL" id="JBBXMP010000935">
    <property type="protein sequence ID" value="KAL0056796.1"/>
    <property type="molecule type" value="Genomic_DNA"/>
</dbReference>